<organism evidence="2 3">
    <name type="scientific">Armillaria borealis</name>
    <dbReference type="NCBI Taxonomy" id="47425"/>
    <lineage>
        <taxon>Eukaryota</taxon>
        <taxon>Fungi</taxon>
        <taxon>Dikarya</taxon>
        <taxon>Basidiomycota</taxon>
        <taxon>Agaricomycotina</taxon>
        <taxon>Agaricomycetes</taxon>
        <taxon>Agaricomycetidae</taxon>
        <taxon>Agaricales</taxon>
        <taxon>Marasmiineae</taxon>
        <taxon>Physalacriaceae</taxon>
        <taxon>Armillaria</taxon>
    </lineage>
</organism>
<feature type="region of interest" description="Disordered" evidence="1">
    <location>
        <begin position="177"/>
        <end position="211"/>
    </location>
</feature>
<protein>
    <submittedName>
        <fullName evidence="2">Uncharacterized protein</fullName>
    </submittedName>
</protein>
<evidence type="ECO:0000313" key="2">
    <source>
        <dbReference type="EMBL" id="KAK0439546.1"/>
    </source>
</evidence>
<reference evidence="2" key="1">
    <citation type="submission" date="2023-06" db="EMBL/GenBank/DDBJ databases">
        <authorList>
            <consortium name="Lawrence Berkeley National Laboratory"/>
            <person name="Ahrendt S."/>
            <person name="Sahu N."/>
            <person name="Indic B."/>
            <person name="Wong-Bajracharya J."/>
            <person name="Merenyi Z."/>
            <person name="Ke H.-M."/>
            <person name="Monk M."/>
            <person name="Kocsube S."/>
            <person name="Drula E."/>
            <person name="Lipzen A."/>
            <person name="Balint B."/>
            <person name="Henrissat B."/>
            <person name="Andreopoulos B."/>
            <person name="Martin F.M."/>
            <person name="Harder C.B."/>
            <person name="Rigling D."/>
            <person name="Ford K.L."/>
            <person name="Foster G.D."/>
            <person name="Pangilinan J."/>
            <person name="Papanicolaou A."/>
            <person name="Barry K."/>
            <person name="LaButti K."/>
            <person name="Viragh M."/>
            <person name="Koriabine M."/>
            <person name="Yan M."/>
            <person name="Riley R."/>
            <person name="Champramary S."/>
            <person name="Plett K.L."/>
            <person name="Tsai I.J."/>
            <person name="Slot J."/>
            <person name="Sipos G."/>
            <person name="Plett J."/>
            <person name="Nagy L.G."/>
            <person name="Grigoriev I.V."/>
        </authorList>
    </citation>
    <scope>NUCLEOTIDE SEQUENCE</scope>
    <source>
        <strain evidence="2">FPL87.14</strain>
    </source>
</reference>
<feature type="region of interest" description="Disordered" evidence="1">
    <location>
        <begin position="1"/>
        <end position="49"/>
    </location>
</feature>
<dbReference type="AlphaFoldDB" id="A0AA39MLT0"/>
<evidence type="ECO:0000313" key="3">
    <source>
        <dbReference type="Proteomes" id="UP001175226"/>
    </source>
</evidence>
<dbReference type="Proteomes" id="UP001175226">
    <property type="component" value="Unassembled WGS sequence"/>
</dbReference>
<keyword evidence="3" id="KW-1185">Reference proteome</keyword>
<evidence type="ECO:0000256" key="1">
    <source>
        <dbReference type="SAM" id="MobiDB-lite"/>
    </source>
</evidence>
<sequence length="276" mass="30311">MGSDDTNGAFPVYPIHPESPELGPHFWPDREPSVNPRVRPLDLPGQSVENLAPRDVEPLEERRIGFNIVRVCPVQKIVNCHGKTADVKEHGLSRSVARVAKRKVGGKGHESDNEEIEVQKSPTVEATPTAAIDDGMALDDHDFLGLDFAEESSTTDGRSSGGLSVLTMDMLRKRTHSDIEAKGSSQPSSRKRAKLSGGDAESDGDEDDTISRTILIQDLGEGRGEPFYDDVEQAWPTQGDWSQAIYLGSPASSQRLFLIHRWLQTFHFSIADITEA</sequence>
<comment type="caution">
    <text evidence="2">The sequence shown here is derived from an EMBL/GenBank/DDBJ whole genome shotgun (WGS) entry which is preliminary data.</text>
</comment>
<dbReference type="EMBL" id="JAUEPT010000037">
    <property type="protein sequence ID" value="KAK0439546.1"/>
    <property type="molecule type" value="Genomic_DNA"/>
</dbReference>
<name>A0AA39MLT0_9AGAR</name>
<feature type="region of interest" description="Disordered" evidence="1">
    <location>
        <begin position="100"/>
        <end position="126"/>
    </location>
</feature>
<proteinExistence type="predicted"/>
<gene>
    <name evidence="2" type="ORF">EV421DRAFT_1905842</name>
</gene>
<accession>A0AA39MLT0</accession>